<dbReference type="GO" id="GO:0016301">
    <property type="term" value="F:kinase activity"/>
    <property type="evidence" value="ECO:0007669"/>
    <property type="project" value="UniProtKB-KW"/>
</dbReference>
<evidence type="ECO:0000259" key="1">
    <source>
        <dbReference type="Pfam" id="PF07085"/>
    </source>
</evidence>
<dbReference type="Gene3D" id="3.40.1390.20">
    <property type="entry name" value="HprK N-terminal domain-like"/>
    <property type="match status" value="1"/>
</dbReference>
<feature type="domain" description="DRTGG" evidence="1">
    <location>
        <begin position="9"/>
        <end position="109"/>
    </location>
</feature>
<dbReference type="EMBL" id="DSKY01000020">
    <property type="protein sequence ID" value="HDY59405.1"/>
    <property type="molecule type" value="Genomic_DNA"/>
</dbReference>
<protein>
    <submittedName>
        <fullName evidence="2">Serine kinase</fullName>
    </submittedName>
</protein>
<evidence type="ECO:0000313" key="2">
    <source>
        <dbReference type="EMBL" id="HDY59405.1"/>
    </source>
</evidence>
<organism evidence="2">
    <name type="scientific">candidate division WOR-3 bacterium</name>
    <dbReference type="NCBI Taxonomy" id="2052148"/>
    <lineage>
        <taxon>Bacteria</taxon>
        <taxon>Bacteria division WOR-3</taxon>
    </lineage>
</organism>
<comment type="caution">
    <text evidence="2">The sequence shown here is derived from an EMBL/GenBank/DDBJ whole genome shotgun (WGS) entry which is preliminary data.</text>
</comment>
<dbReference type="InterPro" id="IPR028979">
    <property type="entry name" value="Ser_kin/Pase_Hpr-like_N_sf"/>
</dbReference>
<dbReference type="AlphaFoldDB" id="A0A7V0Z6E0"/>
<gene>
    <name evidence="2" type="ORF">ENP86_07635</name>
</gene>
<sequence>MKTLKLSEIIKYLNLKIECGEKFTDRNISGGYVSDLLSDVMANAKKGDIWVTLQTHSNIVAVAVLKEISGVIIVGNRKPEPETLKKAEQEKIPVMTTELSGFEIVGRLYEMGVNRDRE</sequence>
<dbReference type="Pfam" id="PF07085">
    <property type="entry name" value="DRTGG"/>
    <property type="match status" value="1"/>
</dbReference>
<dbReference type="SUPFAM" id="SSF75138">
    <property type="entry name" value="HprK N-terminal domain-like"/>
    <property type="match status" value="1"/>
</dbReference>
<proteinExistence type="predicted"/>
<name>A0A7V0Z6E0_UNCW3</name>
<reference evidence="2" key="1">
    <citation type="journal article" date="2020" name="mSystems">
        <title>Genome- and Community-Level Interaction Insights into Carbon Utilization and Element Cycling Functions of Hydrothermarchaeota in Hydrothermal Sediment.</title>
        <authorList>
            <person name="Zhou Z."/>
            <person name="Liu Y."/>
            <person name="Xu W."/>
            <person name="Pan J."/>
            <person name="Luo Z.H."/>
            <person name="Li M."/>
        </authorList>
    </citation>
    <scope>NUCLEOTIDE SEQUENCE [LARGE SCALE GENOMIC DNA]</scope>
    <source>
        <strain evidence="2">SpSt-258</strain>
    </source>
</reference>
<accession>A0A7V0Z6E0</accession>
<keyword evidence="2" id="KW-0808">Transferase</keyword>
<keyword evidence="2" id="KW-0418">Kinase</keyword>
<dbReference type="InterPro" id="IPR010766">
    <property type="entry name" value="DRTGG"/>
</dbReference>